<dbReference type="InterPro" id="IPR001173">
    <property type="entry name" value="Glyco_trans_2-like"/>
</dbReference>
<evidence type="ECO:0000313" key="3">
    <source>
        <dbReference type="EMBL" id="SOC51430.1"/>
    </source>
</evidence>
<dbReference type="SUPFAM" id="SSF53448">
    <property type="entry name" value="Nucleotide-diphospho-sugar transferases"/>
    <property type="match status" value="1"/>
</dbReference>
<feature type="domain" description="Glycosyltransferase 2-like" evidence="2">
    <location>
        <begin position="104"/>
        <end position="240"/>
    </location>
</feature>
<dbReference type="EMBL" id="OBQI01000006">
    <property type="protein sequence ID" value="SOC51430.1"/>
    <property type="molecule type" value="Genomic_DNA"/>
</dbReference>
<reference evidence="4" key="1">
    <citation type="submission" date="2017-08" db="EMBL/GenBank/DDBJ databases">
        <authorList>
            <person name="Varghese N."/>
            <person name="Submissions S."/>
        </authorList>
    </citation>
    <scope>NUCLEOTIDE SEQUENCE [LARGE SCALE GENOMIC DNA]</scope>
    <source>
        <strain evidence="4">DSM 4725</strain>
    </source>
</reference>
<dbReference type="PANTHER" id="PTHR43646:SF6">
    <property type="entry name" value="PRE-MYCOFACTOCIN GLYCOSYLTRANSFERASE"/>
    <property type="match status" value="1"/>
</dbReference>
<dbReference type="AlphaFoldDB" id="A0A285VBJ6"/>
<dbReference type="Proteomes" id="UP000219435">
    <property type="component" value="Unassembled WGS sequence"/>
</dbReference>
<organism evidence="3 4">
    <name type="scientific">Blastococcus aggregatus</name>
    <dbReference type="NCBI Taxonomy" id="38502"/>
    <lineage>
        <taxon>Bacteria</taxon>
        <taxon>Bacillati</taxon>
        <taxon>Actinomycetota</taxon>
        <taxon>Actinomycetes</taxon>
        <taxon>Geodermatophilales</taxon>
        <taxon>Geodermatophilaceae</taxon>
        <taxon>Blastococcus</taxon>
    </lineage>
</organism>
<name>A0A285VBJ6_9ACTN</name>
<evidence type="ECO:0000256" key="1">
    <source>
        <dbReference type="SAM" id="MobiDB-lite"/>
    </source>
</evidence>
<dbReference type="Gene3D" id="3.90.550.10">
    <property type="entry name" value="Spore Coat Polysaccharide Biosynthesis Protein SpsA, Chain A"/>
    <property type="match status" value="1"/>
</dbReference>
<accession>A0A285VBJ6</accession>
<dbReference type="InterPro" id="IPR023981">
    <property type="entry name" value="MftF"/>
</dbReference>
<evidence type="ECO:0000259" key="2">
    <source>
        <dbReference type="Pfam" id="PF00535"/>
    </source>
</evidence>
<keyword evidence="3" id="KW-0808">Transferase</keyword>
<dbReference type="InterPro" id="IPR029044">
    <property type="entry name" value="Nucleotide-diphossugar_trans"/>
</dbReference>
<feature type="region of interest" description="Disordered" evidence="1">
    <location>
        <begin position="1"/>
        <end position="24"/>
    </location>
</feature>
<evidence type="ECO:0000313" key="4">
    <source>
        <dbReference type="Proteomes" id="UP000219435"/>
    </source>
</evidence>
<sequence>MLVSDRPSGKEPARPPAGRLPPGARVVRDGRARLRAGDAFLTGGAPWGVTRLSPPARPFARRLFAVGDQGLLPAEGLERTVAYLLVQRGFAHPIVQPRPVAAVTVIVPAFDRVDLPDACLRSLAGLDVIVVDDASTRADAVRRVADTHRARLIRHSANRGPGAARNTGAAAAGTPFLAFVDSDCTVPPGWLDGLLPHFDDPRVGMVAPRVRPRPSGTSLFARYEEMRSALDMGPDPHLVRDGGPLGYLPSAALVVRRAAVAETGFDAGMRVGEDVDFVWRVSDAGWHARYDPSVEVHHEIRVRPLEWARRRLQYGSSAGPLDRRQPGRLAPVRPSAWNVATVALLLGRWLGAAAGVTTASTVLLHRRLGKVEAPPWLTAVVAGKGVLADALAVGHALRREWWPVGWAAVACARRSPVAASAAVAMLAPIALEHVRSRPAIGPVSYAALRLIEDAAYGTGVLLSAVTARRPGVLCPQVRWPTVRRRW</sequence>
<dbReference type="NCBIfam" id="TIGR03965">
    <property type="entry name" value="mycofact_glyco"/>
    <property type="match status" value="1"/>
</dbReference>
<dbReference type="PANTHER" id="PTHR43646">
    <property type="entry name" value="GLYCOSYLTRANSFERASE"/>
    <property type="match status" value="1"/>
</dbReference>
<protein>
    <submittedName>
        <fullName evidence="3">Mycofactocin system glycosyltransferase</fullName>
    </submittedName>
</protein>
<dbReference type="RefSeq" id="WP_097196511.1">
    <property type="nucleotide sequence ID" value="NZ_OBQI01000006.1"/>
</dbReference>
<proteinExistence type="predicted"/>
<dbReference type="GO" id="GO:0016740">
    <property type="term" value="F:transferase activity"/>
    <property type="evidence" value="ECO:0007669"/>
    <property type="project" value="UniProtKB-KW"/>
</dbReference>
<dbReference type="OrthoDB" id="5243838at2"/>
<keyword evidence="4" id="KW-1185">Reference proteome</keyword>
<gene>
    <name evidence="3" type="ORF">SAMN05660748_3720</name>
</gene>
<dbReference type="Pfam" id="PF00535">
    <property type="entry name" value="Glycos_transf_2"/>
    <property type="match status" value="1"/>
</dbReference>